<evidence type="ECO:0000313" key="7">
    <source>
        <dbReference type="EMBL" id="MCM2437014.1"/>
    </source>
</evidence>
<dbReference type="EMBL" id="JAGMVS010000045">
    <property type="protein sequence ID" value="MCM2437014.1"/>
    <property type="molecule type" value="Genomic_DNA"/>
</dbReference>
<reference evidence="7" key="1">
    <citation type="submission" date="2021-04" db="EMBL/GenBank/DDBJ databases">
        <title>Taxonomic assessment of Weissella genus.</title>
        <authorList>
            <person name="Fanelli F."/>
            <person name="Chieffi D."/>
            <person name="Dell'Aquila A."/>
            <person name="Gyu-Sung C."/>
            <person name="Franz C.M.A.P."/>
            <person name="Fusco V."/>
        </authorList>
    </citation>
    <scope>NUCLEOTIDE SEQUENCE</scope>
    <source>
        <strain evidence="7">LMG 25373</strain>
    </source>
</reference>
<keyword evidence="4" id="KW-0808">Transferase</keyword>
<sequence>MTDQTELQAKRYRPILGIKSFINEDDYYLLQLFNGRFAEWETPTLLLTVDWGSIYAPQRKEIQLPIIENQVRIAKATLRDVPQGTNVKYTWTAYLFDAKNVEMTKQKLGFRKRKKLDKALTFISNDFIHPIVNEDKLFTIEITKNINNDYYVSAKQVKWFEKQLQAVITIKQDNKQIVAYPIGLFNLEDELLQQFATEIVDEQNIKVLIKIETITNLVQDAATLKIKIANSWQSIKADFVQSQLGRRTYKANPQQWINLKLDVNRQVIISSRFFAKQLYVVRKARGLFYKIKKRYHKYRLRQKRKQNKRYYRKYQNTRFDEPTIVFESFGGRQLSDSPWAIYEQVKLKHPNYKLVWSVNDQTIAKAQAQGLSYVKRGTLEWIKLFAMADVLVVNARLPLWLPKNLEQLYLQTWHGTPLKKLGTDMARVQMPGTNTRRYKRNFTSEVAKWDLLISPNRYSTNIFHQAFNFNKKVLEIGYPRNDKLFLENNVENIAGLKEKLAIPQNKKVILYAPTWRDNQFKTIGEYTFELPFDMKELQARMGDEYVLVLRMHYLIANKLDLTGMEDFVINASDYSDISDLYLLSDALITDYSSVFFDYAILNRPIIFYAYDIDAYGDELRGFYMDYHKDLPGPIVKDTPTLIQAINMSLGEDNGSFKEQRQKFNDLFVINSEGTASQQVTNVIAEYITKERKR</sequence>
<dbReference type="SUPFAM" id="SSF53756">
    <property type="entry name" value="UDP-Glycosyltransferase/glycogen phosphorylase"/>
    <property type="match status" value="1"/>
</dbReference>
<evidence type="ECO:0000256" key="5">
    <source>
        <dbReference type="ARBA" id="ARBA00022944"/>
    </source>
</evidence>
<evidence type="ECO:0000256" key="1">
    <source>
        <dbReference type="ARBA" id="ARBA00004202"/>
    </source>
</evidence>
<dbReference type="PANTHER" id="PTHR37316">
    <property type="entry name" value="TEICHOIC ACID GLYCEROL-PHOSPHATE PRIMASE"/>
    <property type="match status" value="1"/>
</dbReference>
<evidence type="ECO:0000256" key="3">
    <source>
        <dbReference type="ARBA" id="ARBA00022475"/>
    </source>
</evidence>
<name>A0ABT0VI05_9LACO</name>
<organism evidence="7 8">
    <name type="scientific">Periweissella beninensis</name>
    <dbReference type="NCBI Taxonomy" id="504936"/>
    <lineage>
        <taxon>Bacteria</taxon>
        <taxon>Bacillati</taxon>
        <taxon>Bacillota</taxon>
        <taxon>Bacilli</taxon>
        <taxon>Lactobacillales</taxon>
        <taxon>Lactobacillaceae</taxon>
        <taxon>Periweissella</taxon>
    </lineage>
</organism>
<dbReference type="Gene3D" id="3.40.50.12580">
    <property type="match status" value="1"/>
</dbReference>
<dbReference type="PANTHER" id="PTHR37316:SF3">
    <property type="entry name" value="TEICHOIC ACID GLYCEROL-PHOSPHATE TRANSFERASE"/>
    <property type="match status" value="1"/>
</dbReference>
<evidence type="ECO:0000313" key="8">
    <source>
        <dbReference type="Proteomes" id="UP001057481"/>
    </source>
</evidence>
<dbReference type="InterPro" id="IPR043148">
    <property type="entry name" value="TagF_C"/>
</dbReference>
<comment type="caution">
    <text evidence="7">The sequence shown here is derived from an EMBL/GenBank/DDBJ whole genome shotgun (WGS) entry which is preliminary data.</text>
</comment>
<evidence type="ECO:0000256" key="2">
    <source>
        <dbReference type="ARBA" id="ARBA00010488"/>
    </source>
</evidence>
<keyword evidence="3" id="KW-1003">Cell membrane</keyword>
<dbReference type="RefSeq" id="WP_205144178.1">
    <property type="nucleotide sequence ID" value="NZ_JAFBDN010000023.1"/>
</dbReference>
<dbReference type="Gene3D" id="3.40.50.11820">
    <property type="match status" value="1"/>
</dbReference>
<evidence type="ECO:0000256" key="6">
    <source>
        <dbReference type="ARBA" id="ARBA00023136"/>
    </source>
</evidence>
<accession>A0ABT0VI05</accession>
<dbReference type="Proteomes" id="UP001057481">
    <property type="component" value="Unassembled WGS sequence"/>
</dbReference>
<proteinExistence type="inferred from homology"/>
<dbReference type="Pfam" id="PF04464">
    <property type="entry name" value="Glyphos_transf"/>
    <property type="match status" value="1"/>
</dbReference>
<comment type="subcellular location">
    <subcellularLocation>
        <location evidence="1">Cell membrane</location>
        <topology evidence="1">Peripheral membrane protein</topology>
    </subcellularLocation>
</comment>
<gene>
    <name evidence="7" type="ORF">KAK10_03585</name>
</gene>
<keyword evidence="8" id="KW-1185">Reference proteome</keyword>
<dbReference type="InterPro" id="IPR043149">
    <property type="entry name" value="TagF_N"/>
</dbReference>
<comment type="similarity">
    <text evidence="2">Belongs to the CDP-glycerol glycerophosphotransferase family.</text>
</comment>
<evidence type="ECO:0000256" key="4">
    <source>
        <dbReference type="ARBA" id="ARBA00022679"/>
    </source>
</evidence>
<keyword evidence="5" id="KW-0777">Teichoic acid biosynthesis</keyword>
<dbReference type="InterPro" id="IPR051612">
    <property type="entry name" value="Teichoic_Acid_Biosynth"/>
</dbReference>
<dbReference type="InterPro" id="IPR007554">
    <property type="entry name" value="Glycerophosphate_synth"/>
</dbReference>
<protein>
    <submittedName>
        <fullName evidence="7">CDP-glycerol glycerophosphotransferase family protein</fullName>
    </submittedName>
</protein>
<keyword evidence="6" id="KW-0472">Membrane</keyword>